<feature type="region of interest" description="Disordered" evidence="8">
    <location>
        <begin position="624"/>
        <end position="664"/>
    </location>
</feature>
<dbReference type="FunFam" id="3.30.160.60:FF:000624">
    <property type="entry name" value="zinc finger protein 697"/>
    <property type="match status" value="1"/>
</dbReference>
<feature type="compositionally biased region" description="Polar residues" evidence="8">
    <location>
        <begin position="654"/>
        <end position="663"/>
    </location>
</feature>
<feature type="region of interest" description="Disordered" evidence="8">
    <location>
        <begin position="221"/>
        <end position="251"/>
    </location>
</feature>
<sequence>MEKTKTEIIMEADEMEDGSIFVCFMCEKEFNKVSLLNEHMQQHQNMPEMHKELPSRRKGRGKPGGRTSSARGRGNVHGQPAAPLVQVKEEPIDRTIYIKSEPADMFCPSPVKKAERIRQYFQSRGRVRPQTKRPVMSDDGDGLDDPDLQLMGDDLMMVPPPTKKSSFGPCIMTPEPEGFICPSATTSSSSSATSSSVGRPRKNVKIRKKLIVQEVVYEEVQEDEDSGTNGSCEVNSGRRKESFKDEEDMDDEDDMLGETIEVMEFPPIKKDSSSQRKPGRRSQPRVFSEERGIPCQECGKEFRSVTTLRVHMKAHLEVREIPCPYCDETFPQRHVLHQHLVNAHEQSINLTCPVCQKVFTRTDSLKSHMVRMHEEDGGLTCYICGKNFPSQGQLEMHVRVHTGERPFKCEFCSKGFVQKVHLRTHLRTMHNIQEIQNTPCRICNAMLDGRAGLREHYNMVHGLTNSQYKSRVAKLRKEGKIPELPPPVVKEVDPSLNYHKVNVSEVVSPPTTRTTVTPGKSFTRRGAARLRQVRKSISATARVVNSETSAPFEAMTVKVEPDDVPKRRDQEELNIVESAFKVAEQMDQLEGNVPGSTTILVAGEDSATTGVYYAIPVVMDDNTNSSTANSSNQDSANNDITNTITTNGTAISSPSEGPSSLQEVNLGDEDLDDEYAQFAAEHSHLGSDGFNSDSLGGKGSIVKAEPLSLFTDPSDPSQTETVEMFTM</sequence>
<dbReference type="InterPro" id="IPR050888">
    <property type="entry name" value="ZnF_C2H2-type_TF"/>
</dbReference>
<evidence type="ECO:0000256" key="6">
    <source>
        <dbReference type="ARBA" id="ARBA00023242"/>
    </source>
</evidence>
<dbReference type="GO" id="GO:0005634">
    <property type="term" value="C:nucleus"/>
    <property type="evidence" value="ECO:0007669"/>
    <property type="project" value="UniProtKB-SubCell"/>
</dbReference>
<keyword evidence="4 7" id="KW-0863">Zinc-finger</keyword>
<feature type="domain" description="C2H2-type" evidence="9">
    <location>
        <begin position="350"/>
        <end position="378"/>
    </location>
</feature>
<evidence type="ECO:0000259" key="9">
    <source>
        <dbReference type="PROSITE" id="PS50157"/>
    </source>
</evidence>
<feature type="domain" description="C2H2-type" evidence="9">
    <location>
        <begin position="407"/>
        <end position="435"/>
    </location>
</feature>
<feature type="domain" description="C2H2-type" evidence="9">
    <location>
        <begin position="379"/>
        <end position="406"/>
    </location>
</feature>
<dbReference type="GO" id="GO:0008270">
    <property type="term" value="F:zinc ion binding"/>
    <property type="evidence" value="ECO:0007669"/>
    <property type="project" value="UniProtKB-KW"/>
</dbReference>
<dbReference type="PROSITE" id="PS00028">
    <property type="entry name" value="ZINC_FINGER_C2H2_1"/>
    <property type="match status" value="7"/>
</dbReference>
<feature type="domain" description="C2H2-type" evidence="9">
    <location>
        <begin position="21"/>
        <end position="48"/>
    </location>
</feature>
<dbReference type="EMBL" id="GDRN01098753">
    <property type="protein sequence ID" value="JAI58894.1"/>
    <property type="molecule type" value="Transcribed_RNA"/>
</dbReference>
<evidence type="ECO:0000256" key="8">
    <source>
        <dbReference type="SAM" id="MobiDB-lite"/>
    </source>
</evidence>
<dbReference type="SMART" id="SM00355">
    <property type="entry name" value="ZnF_C2H2"/>
    <property type="match status" value="7"/>
</dbReference>
<organism evidence="10">
    <name type="scientific">Scylla olivacea</name>
    <name type="common">Orange mud crab</name>
    <name type="synonym">Cancer olivacea</name>
    <dbReference type="NCBI Taxonomy" id="85551"/>
    <lineage>
        <taxon>Eukaryota</taxon>
        <taxon>Metazoa</taxon>
        <taxon>Ecdysozoa</taxon>
        <taxon>Arthropoda</taxon>
        <taxon>Crustacea</taxon>
        <taxon>Multicrustacea</taxon>
        <taxon>Malacostraca</taxon>
        <taxon>Eumalacostraca</taxon>
        <taxon>Eucarida</taxon>
        <taxon>Decapoda</taxon>
        <taxon>Pleocyemata</taxon>
        <taxon>Brachyura</taxon>
        <taxon>Eubrachyura</taxon>
        <taxon>Portunoidea</taxon>
        <taxon>Portunidae</taxon>
        <taxon>Portuninae</taxon>
        <taxon>Scylla</taxon>
    </lineage>
</organism>
<evidence type="ECO:0000256" key="5">
    <source>
        <dbReference type="ARBA" id="ARBA00022833"/>
    </source>
</evidence>
<evidence type="ECO:0000256" key="4">
    <source>
        <dbReference type="ARBA" id="ARBA00022771"/>
    </source>
</evidence>
<dbReference type="PROSITE" id="PS50157">
    <property type="entry name" value="ZINC_FINGER_C2H2_2"/>
    <property type="match status" value="5"/>
</dbReference>
<dbReference type="Gene3D" id="3.30.160.60">
    <property type="entry name" value="Classic Zinc Finger"/>
    <property type="match status" value="4"/>
</dbReference>
<dbReference type="InterPro" id="IPR013087">
    <property type="entry name" value="Znf_C2H2_type"/>
</dbReference>
<dbReference type="AlphaFoldDB" id="A0A0P4W5U5"/>
<proteinExistence type="predicted"/>
<dbReference type="Pfam" id="PF00096">
    <property type="entry name" value="zf-C2H2"/>
    <property type="match status" value="4"/>
</dbReference>
<evidence type="ECO:0000313" key="10">
    <source>
        <dbReference type="EMBL" id="JAI58894.1"/>
    </source>
</evidence>
<feature type="region of interest" description="Disordered" evidence="8">
    <location>
        <begin position="263"/>
        <end position="288"/>
    </location>
</feature>
<feature type="region of interest" description="Disordered" evidence="8">
    <location>
        <begin position="705"/>
        <end position="727"/>
    </location>
</feature>
<dbReference type="PANTHER" id="PTHR24406">
    <property type="entry name" value="TRANSCRIPTIONAL REPRESSOR CTCFL-RELATED"/>
    <property type="match status" value="1"/>
</dbReference>
<evidence type="ECO:0000256" key="3">
    <source>
        <dbReference type="ARBA" id="ARBA00022737"/>
    </source>
</evidence>
<reference evidence="10" key="1">
    <citation type="submission" date="2015-09" db="EMBL/GenBank/DDBJ databases">
        <title>Scylla olivacea transcriptome.</title>
        <authorList>
            <person name="Ikhwanuddin M."/>
        </authorList>
    </citation>
    <scope>NUCLEOTIDE SEQUENCE</scope>
</reference>
<keyword evidence="6" id="KW-0539">Nucleus</keyword>
<keyword evidence="2" id="KW-0479">Metal-binding</keyword>
<comment type="subcellular location">
    <subcellularLocation>
        <location evidence="1">Nucleus</location>
    </subcellularLocation>
</comment>
<name>A0A0P4W5U5_SCYOL</name>
<keyword evidence="5" id="KW-0862">Zinc</keyword>
<dbReference type="SUPFAM" id="SSF57667">
    <property type="entry name" value="beta-beta-alpha zinc fingers"/>
    <property type="match status" value="3"/>
</dbReference>
<evidence type="ECO:0000256" key="2">
    <source>
        <dbReference type="ARBA" id="ARBA00022723"/>
    </source>
</evidence>
<accession>A0A0P4W5U5</accession>
<dbReference type="Pfam" id="PF13912">
    <property type="entry name" value="zf-C2H2_6"/>
    <property type="match status" value="1"/>
</dbReference>
<feature type="region of interest" description="Disordered" evidence="8">
    <location>
        <begin position="42"/>
        <end position="84"/>
    </location>
</feature>
<feature type="domain" description="C2H2-type" evidence="9">
    <location>
        <begin position="293"/>
        <end position="320"/>
    </location>
</feature>
<feature type="compositionally biased region" description="Low complexity" evidence="8">
    <location>
        <begin position="624"/>
        <end position="653"/>
    </location>
</feature>
<evidence type="ECO:0000256" key="1">
    <source>
        <dbReference type="ARBA" id="ARBA00004123"/>
    </source>
</evidence>
<evidence type="ECO:0000256" key="7">
    <source>
        <dbReference type="PROSITE-ProRule" id="PRU00042"/>
    </source>
</evidence>
<dbReference type="InterPro" id="IPR036236">
    <property type="entry name" value="Znf_C2H2_sf"/>
</dbReference>
<protein>
    <recommendedName>
        <fullName evidence="9">C2H2-type domain-containing protein</fullName>
    </recommendedName>
</protein>
<keyword evidence="3" id="KW-0677">Repeat</keyword>